<comment type="function">
    <text evidence="3">Regulates mitochondrial small subunit maturation by controlling 15S rRNA 5'-end processing. Localizes to the 5' precursor of the 15S rRNA in a position that is subsequently occupied by mS47 in the mature yeast mtSSU. Uses structure and sequence-specific RNA recognition, binding to a single-stranded region of the precursor and specifically recognizing bases -6 to -1. The exchange of Ccm1 for mS47 is coupled to the irreversible removal of precursor rRNA that is accompanied by conformational changes of the mitoribosomal proteins uS5m and mS26. These conformational changes signal completion of 5'-end rRNA processing through protection of the mature 5'-end of the 15S rRNA and stabilization of mS47. The removal of the 5' precursor together with the dissociation of Ccm1 may be catalyzed by the 5'-3' exoribonuclease Pet127. Involved in the specific removal of group I introns in mitochondrial encoded transcripts.</text>
</comment>
<keyword evidence="8" id="KW-1185">Reference proteome</keyword>
<dbReference type="Pfam" id="PF01535">
    <property type="entry name" value="PPR"/>
    <property type="match status" value="1"/>
</dbReference>
<comment type="similarity">
    <text evidence="1">Belongs to the CCM1 family.</text>
</comment>
<evidence type="ECO:0000256" key="3">
    <source>
        <dbReference type="ARBA" id="ARBA00044493"/>
    </source>
</evidence>
<dbReference type="PANTHER" id="PTHR47447">
    <property type="entry name" value="OS03G0856100 PROTEIN"/>
    <property type="match status" value="1"/>
</dbReference>
<proteinExistence type="inferred from homology"/>
<feature type="repeat" description="PPR" evidence="5">
    <location>
        <begin position="383"/>
        <end position="417"/>
    </location>
</feature>
<dbReference type="Pfam" id="PF13041">
    <property type="entry name" value="PPR_2"/>
    <property type="match status" value="1"/>
</dbReference>
<evidence type="ECO:0000256" key="4">
    <source>
        <dbReference type="ARBA" id="ARBA00044511"/>
    </source>
</evidence>
<dbReference type="Proteomes" id="UP000274922">
    <property type="component" value="Unassembled WGS sequence"/>
</dbReference>
<evidence type="ECO:0000313" key="8">
    <source>
        <dbReference type="Proteomes" id="UP000274922"/>
    </source>
</evidence>
<name>A0A4P9X538_9FUNG</name>
<feature type="compositionally biased region" description="Low complexity" evidence="6">
    <location>
        <begin position="20"/>
        <end position="29"/>
    </location>
</feature>
<feature type="repeat" description="PPR" evidence="5">
    <location>
        <begin position="426"/>
        <end position="460"/>
    </location>
</feature>
<dbReference type="NCBIfam" id="TIGR00756">
    <property type="entry name" value="PPR"/>
    <property type="match status" value="2"/>
</dbReference>
<protein>
    <recommendedName>
        <fullName evidence="9">Pentacotripeptide-repeat region of PRORP domain-containing protein</fullName>
    </recommendedName>
</protein>
<dbReference type="OrthoDB" id="2105688at2759"/>
<dbReference type="InterPro" id="IPR011990">
    <property type="entry name" value="TPR-like_helical_dom_sf"/>
</dbReference>
<evidence type="ECO:0000256" key="6">
    <source>
        <dbReference type="SAM" id="MobiDB-lite"/>
    </source>
</evidence>
<feature type="region of interest" description="Disordered" evidence="6">
    <location>
        <begin position="20"/>
        <end position="43"/>
    </location>
</feature>
<sequence length="842" mass="89207">MRWLARFGAASAAGRAVPSASHAAALPSARTRTASSPRPPTRLSARAPWRTITAVTATGLARQLSTSAAAHAAAAAARTVAKADVAAMLERQHRASFAAALQSGQLGKALSSYAHLRAPPAAPPSPTQMLALMTLMAQPQHRAHEATARFLRGVLDDWTARCLASDADADALFADADALVAVPAASTTDVADAPTPLRLAGAWLLDGLQLPRDHVSPQLLHVLVRFLVHDQWDPSVWRLWSLVERAQLPTLPLPDTYLAVIAFATRTGATDRALDLFRQLEDRVVPQLAADPALRTTHALTEATRAQLWRWLLAALGRARAPSDDLAGVFRGLVRNDVLPSLAVFDAYLYALKQARDLPAMERLWGLMVATPLRDGRGFIRPSAKTYGTMLTAYAQAKRTEDVERLLQMMRAEAEDPRRRHVAQPTTFIHNILLRLYAETGRYADAETVFHSMAQQGLVPDHVTYSTMMGMYGAQGKTDAVAATLAASIADAGAGAGSAARVSPKTWSAALAAYRAIGTPAALARFDATVRQMDAAGVAPIESHFVHRLRVHPVADADAAVAARALDRACAEVDALVRAGDRVTPRARLVQYAMALLAWRAYRERPDDAARRIVGAVQPLLALAGPWRLDVLALRRFVFRTLLLGPARPPPRLAAVLNAAERRRLAPADGGAAAHVDEPLFAPIADAVAAWTAADPAAAGDPDALRALIAAIRNRLMAARHARLTAATAAAHDDAAIAAMGGAVFEAATDPCPVDRATAAAWARALQTVWAPFQAAPPAAMPSGTDAGSERDRAPWIRGRAGDTPVTSEERAVLAAEVGELMATLAPDAAAAAAAAPETASL</sequence>
<evidence type="ECO:0000256" key="5">
    <source>
        <dbReference type="PROSITE-ProRule" id="PRU00708"/>
    </source>
</evidence>
<feature type="region of interest" description="Disordered" evidence="6">
    <location>
        <begin position="777"/>
        <end position="805"/>
    </location>
</feature>
<evidence type="ECO:0000256" key="1">
    <source>
        <dbReference type="ARBA" id="ARBA00006192"/>
    </source>
</evidence>
<reference evidence="8" key="1">
    <citation type="journal article" date="2018" name="Nat. Microbiol.">
        <title>Leveraging single-cell genomics to expand the fungal tree of life.</title>
        <authorList>
            <person name="Ahrendt S.R."/>
            <person name="Quandt C.A."/>
            <person name="Ciobanu D."/>
            <person name="Clum A."/>
            <person name="Salamov A."/>
            <person name="Andreopoulos B."/>
            <person name="Cheng J.F."/>
            <person name="Woyke T."/>
            <person name="Pelin A."/>
            <person name="Henrissat B."/>
            <person name="Reynolds N.K."/>
            <person name="Benny G.L."/>
            <person name="Smith M.E."/>
            <person name="James T.Y."/>
            <person name="Grigoriev I.V."/>
        </authorList>
    </citation>
    <scope>NUCLEOTIDE SEQUENCE [LARGE SCALE GENOMIC DNA]</scope>
    <source>
        <strain evidence="8">ATCC 52028</strain>
    </source>
</reference>
<comment type="subunit">
    <text evidence="4">Binds to mitochondrial small subunit 15S rRNA.</text>
</comment>
<dbReference type="AlphaFoldDB" id="A0A4P9X538"/>
<accession>A0A4P9X538</accession>
<dbReference type="PROSITE" id="PS51375">
    <property type="entry name" value="PPR"/>
    <property type="match status" value="2"/>
</dbReference>
<keyword evidence="2" id="KW-0677">Repeat</keyword>
<dbReference type="Gene3D" id="1.25.40.10">
    <property type="entry name" value="Tetratricopeptide repeat domain"/>
    <property type="match status" value="2"/>
</dbReference>
<dbReference type="PANTHER" id="PTHR47447:SF17">
    <property type="entry name" value="OS12G0638900 PROTEIN"/>
    <property type="match status" value="1"/>
</dbReference>
<dbReference type="STRING" id="1555241.A0A4P9X538"/>
<evidence type="ECO:0008006" key="9">
    <source>
        <dbReference type="Google" id="ProtNLM"/>
    </source>
</evidence>
<dbReference type="InterPro" id="IPR002885">
    <property type="entry name" value="PPR_rpt"/>
</dbReference>
<evidence type="ECO:0000313" key="7">
    <source>
        <dbReference type="EMBL" id="RKP00237.1"/>
    </source>
</evidence>
<gene>
    <name evidence="7" type="ORF">CXG81DRAFT_27056</name>
</gene>
<dbReference type="EMBL" id="ML014228">
    <property type="protein sequence ID" value="RKP00237.1"/>
    <property type="molecule type" value="Genomic_DNA"/>
</dbReference>
<evidence type="ECO:0000256" key="2">
    <source>
        <dbReference type="ARBA" id="ARBA00022737"/>
    </source>
</evidence>
<organism evidence="7 8">
    <name type="scientific">Caulochytrium protostelioides</name>
    <dbReference type="NCBI Taxonomy" id="1555241"/>
    <lineage>
        <taxon>Eukaryota</taxon>
        <taxon>Fungi</taxon>
        <taxon>Fungi incertae sedis</taxon>
        <taxon>Chytridiomycota</taxon>
        <taxon>Chytridiomycota incertae sedis</taxon>
        <taxon>Chytridiomycetes</taxon>
        <taxon>Caulochytriales</taxon>
        <taxon>Caulochytriaceae</taxon>
        <taxon>Caulochytrium</taxon>
    </lineage>
</organism>